<keyword evidence="3" id="KW-1185">Reference proteome</keyword>
<proteinExistence type="predicted"/>
<dbReference type="HOGENOM" id="CLU_3259145_0_0_6"/>
<reference evidence="2" key="1">
    <citation type="submission" date="2015-12" db="EMBL/GenBank/DDBJ databases">
        <authorList>
            <person name="Tikhonova T.V."/>
            <person name="Pavlov A.R."/>
            <person name="Beletsky A.V."/>
            <person name="Mardanov A.V."/>
            <person name="Sorokin D.Y."/>
            <person name="Ravin N.V."/>
            <person name="Popov V.O."/>
        </authorList>
    </citation>
    <scope>NUCLEOTIDE SEQUENCE</scope>
    <source>
        <strain evidence="2">DSM 14787</strain>
    </source>
</reference>
<sequence>MHGNRFGATPTCRTSHPEPITGLGVTGYRLALDAAIAAIEEP</sequence>
<dbReference type="EMBL" id="CP003989">
    <property type="protein sequence ID" value="AGA32177.1"/>
    <property type="molecule type" value="Genomic_DNA"/>
</dbReference>
<dbReference type="STRING" id="1255043.TVNIR_0475"/>
<gene>
    <name evidence="2" type="ordered locus">TVNIR_0475</name>
</gene>
<dbReference type="AlphaFoldDB" id="L0DT56"/>
<evidence type="ECO:0000313" key="2">
    <source>
        <dbReference type="EMBL" id="AGA32177.1"/>
    </source>
</evidence>
<protein>
    <submittedName>
        <fullName evidence="2">Uncharacterized protein</fullName>
    </submittedName>
</protein>
<dbReference type="KEGG" id="tni:TVNIR_0475"/>
<dbReference type="PATRIC" id="fig|1255043.3.peg.478"/>
<accession>L0DT56</accession>
<evidence type="ECO:0000313" key="3">
    <source>
        <dbReference type="Proteomes" id="UP000010809"/>
    </source>
</evidence>
<name>L0DT56_THIND</name>
<organism evidence="2 3">
    <name type="scientific">Thioalkalivibrio nitratireducens (strain DSM 14787 / UNIQEM 213 / ALEN2)</name>
    <dbReference type="NCBI Taxonomy" id="1255043"/>
    <lineage>
        <taxon>Bacteria</taxon>
        <taxon>Pseudomonadati</taxon>
        <taxon>Pseudomonadota</taxon>
        <taxon>Gammaproteobacteria</taxon>
        <taxon>Chromatiales</taxon>
        <taxon>Ectothiorhodospiraceae</taxon>
        <taxon>Thioalkalivibrio</taxon>
    </lineage>
</organism>
<evidence type="ECO:0000256" key="1">
    <source>
        <dbReference type="SAM" id="MobiDB-lite"/>
    </source>
</evidence>
<feature type="region of interest" description="Disordered" evidence="1">
    <location>
        <begin position="1"/>
        <end position="20"/>
    </location>
</feature>
<dbReference type="Proteomes" id="UP000010809">
    <property type="component" value="Chromosome"/>
</dbReference>